<dbReference type="OrthoDB" id="2658650at2759"/>
<dbReference type="InParanoid" id="A0A0D0AQA8"/>
<name>A0A0D0AQA8_9AGAM</name>
<gene>
    <name evidence="1" type="ORF">CY34DRAFT_98464</name>
</gene>
<organism evidence="1 2">
    <name type="scientific">Suillus luteus UH-Slu-Lm8-n1</name>
    <dbReference type="NCBI Taxonomy" id="930992"/>
    <lineage>
        <taxon>Eukaryota</taxon>
        <taxon>Fungi</taxon>
        <taxon>Dikarya</taxon>
        <taxon>Basidiomycota</taxon>
        <taxon>Agaricomycotina</taxon>
        <taxon>Agaricomycetes</taxon>
        <taxon>Agaricomycetidae</taxon>
        <taxon>Boletales</taxon>
        <taxon>Suillineae</taxon>
        <taxon>Suillaceae</taxon>
        <taxon>Suillus</taxon>
    </lineage>
</organism>
<dbReference type="EMBL" id="KN835797">
    <property type="protein sequence ID" value="KIK34178.1"/>
    <property type="molecule type" value="Genomic_DNA"/>
</dbReference>
<dbReference type="Proteomes" id="UP000054485">
    <property type="component" value="Unassembled WGS sequence"/>
</dbReference>
<accession>A0A0D0AQA8</accession>
<proteinExistence type="predicted"/>
<reference evidence="1 2" key="1">
    <citation type="submission" date="2014-04" db="EMBL/GenBank/DDBJ databases">
        <authorList>
            <consortium name="DOE Joint Genome Institute"/>
            <person name="Kuo A."/>
            <person name="Ruytinx J."/>
            <person name="Rineau F."/>
            <person name="Colpaert J."/>
            <person name="Kohler A."/>
            <person name="Nagy L.G."/>
            <person name="Floudas D."/>
            <person name="Copeland A."/>
            <person name="Barry K.W."/>
            <person name="Cichocki N."/>
            <person name="Veneault-Fourrey C."/>
            <person name="LaButti K."/>
            <person name="Lindquist E.A."/>
            <person name="Lipzen A."/>
            <person name="Lundell T."/>
            <person name="Morin E."/>
            <person name="Murat C."/>
            <person name="Sun H."/>
            <person name="Tunlid A."/>
            <person name="Henrissat B."/>
            <person name="Grigoriev I.V."/>
            <person name="Hibbett D.S."/>
            <person name="Martin F."/>
            <person name="Nordberg H.P."/>
            <person name="Cantor M.N."/>
            <person name="Hua S.X."/>
        </authorList>
    </citation>
    <scope>NUCLEOTIDE SEQUENCE [LARGE SCALE GENOMIC DNA]</scope>
    <source>
        <strain evidence="1 2">UH-Slu-Lm8-n1</strain>
    </source>
</reference>
<evidence type="ECO:0000313" key="1">
    <source>
        <dbReference type="EMBL" id="KIK34178.1"/>
    </source>
</evidence>
<dbReference type="HOGENOM" id="CLU_1897591_0_0_1"/>
<reference evidence="2" key="2">
    <citation type="submission" date="2015-01" db="EMBL/GenBank/DDBJ databases">
        <title>Evolutionary Origins and Diversification of the Mycorrhizal Mutualists.</title>
        <authorList>
            <consortium name="DOE Joint Genome Institute"/>
            <consortium name="Mycorrhizal Genomics Consortium"/>
            <person name="Kohler A."/>
            <person name="Kuo A."/>
            <person name="Nagy L.G."/>
            <person name="Floudas D."/>
            <person name="Copeland A."/>
            <person name="Barry K.W."/>
            <person name="Cichocki N."/>
            <person name="Veneault-Fourrey C."/>
            <person name="LaButti K."/>
            <person name="Lindquist E.A."/>
            <person name="Lipzen A."/>
            <person name="Lundell T."/>
            <person name="Morin E."/>
            <person name="Murat C."/>
            <person name="Riley R."/>
            <person name="Ohm R."/>
            <person name="Sun H."/>
            <person name="Tunlid A."/>
            <person name="Henrissat B."/>
            <person name="Grigoriev I.V."/>
            <person name="Hibbett D.S."/>
            <person name="Martin F."/>
        </authorList>
    </citation>
    <scope>NUCLEOTIDE SEQUENCE [LARGE SCALE GENOMIC DNA]</scope>
    <source>
        <strain evidence="2">UH-Slu-Lm8-n1</strain>
    </source>
</reference>
<sequence>MYTKERGYDVGPGDVVSVARRPEYQAKGVVQSVDFPKARLKLLSESDQSLVSTFQHDLSISDLPQIDVPIRFVVKLRNAPLDSFRKIINDEVFLIGGDRKGFRATLYGIGREECVVAVHGQARMIVKCQDVVTR</sequence>
<keyword evidence="2" id="KW-1185">Reference proteome</keyword>
<protein>
    <submittedName>
        <fullName evidence="1">Uncharacterized protein</fullName>
    </submittedName>
</protein>
<dbReference type="AlphaFoldDB" id="A0A0D0AQA8"/>
<evidence type="ECO:0000313" key="2">
    <source>
        <dbReference type="Proteomes" id="UP000054485"/>
    </source>
</evidence>